<reference evidence="2 3" key="1">
    <citation type="submission" date="2024-06" db="EMBL/GenBank/DDBJ databases">
        <title>Genomic Encyclopedia of Type Strains, Phase IV (KMG-IV): sequencing the most valuable type-strain genomes for metagenomic binning, comparative biology and taxonomic classification.</title>
        <authorList>
            <person name="Goeker M."/>
        </authorList>
    </citation>
    <scope>NUCLEOTIDE SEQUENCE [LARGE SCALE GENOMIC DNA]</scope>
    <source>
        <strain evidence="2 3">DSM 19730</strain>
    </source>
</reference>
<dbReference type="InterPro" id="IPR012042">
    <property type="entry name" value="NeuTTM/CthTTM-like"/>
</dbReference>
<dbReference type="InterPro" id="IPR033469">
    <property type="entry name" value="CYTH-like_dom_sf"/>
</dbReference>
<dbReference type="Proteomes" id="UP001549143">
    <property type="component" value="Unassembled WGS sequence"/>
</dbReference>
<gene>
    <name evidence="2" type="ORF">ABID44_000841</name>
</gene>
<dbReference type="CDD" id="cd07891">
    <property type="entry name" value="CYTH-like_CthTTM-like_1"/>
    <property type="match status" value="1"/>
</dbReference>
<name>A0ABV2KI63_9HYPH</name>
<sequence length="184" mass="20886">MDASQPELPVYAFRTVDLARLRRLTHRMAREVERKFLVMDGDWRERAEARIAIVQFYLAITAERSVRVRISDGSKARLTLKFGSDLSARDEFEYDIPLADAREMRAFALGKIIVKTRHHVRHGGYLYEVDVFSGAHEGLVVAELETPDKVDDAALPDWLGREITGDIRYSNASLALNGFPPVAR</sequence>
<protein>
    <submittedName>
        <fullName evidence="2">CYTH domain-containing protein</fullName>
    </submittedName>
</protein>
<evidence type="ECO:0000313" key="2">
    <source>
        <dbReference type="EMBL" id="MET3660527.1"/>
    </source>
</evidence>
<evidence type="ECO:0000259" key="1">
    <source>
        <dbReference type="PROSITE" id="PS51707"/>
    </source>
</evidence>
<accession>A0ABV2KI63</accession>
<dbReference type="PANTHER" id="PTHR40114">
    <property type="entry name" value="SLR0698 PROTEIN"/>
    <property type="match status" value="1"/>
</dbReference>
<organism evidence="2 3">
    <name type="scientific">Aquamicrobium ahrensii</name>
    <dbReference type="NCBI Taxonomy" id="469551"/>
    <lineage>
        <taxon>Bacteria</taxon>
        <taxon>Pseudomonadati</taxon>
        <taxon>Pseudomonadota</taxon>
        <taxon>Alphaproteobacteria</taxon>
        <taxon>Hyphomicrobiales</taxon>
        <taxon>Phyllobacteriaceae</taxon>
        <taxon>Aquamicrobium</taxon>
    </lineage>
</organism>
<proteinExistence type="predicted"/>
<dbReference type="InterPro" id="IPR023577">
    <property type="entry name" value="CYTH_domain"/>
</dbReference>
<keyword evidence="3" id="KW-1185">Reference proteome</keyword>
<feature type="domain" description="CYTH" evidence="1">
    <location>
        <begin position="29"/>
        <end position="184"/>
    </location>
</feature>
<dbReference type="Pfam" id="PF01928">
    <property type="entry name" value="CYTH"/>
    <property type="match status" value="1"/>
</dbReference>
<dbReference type="SUPFAM" id="SSF55154">
    <property type="entry name" value="CYTH-like phosphatases"/>
    <property type="match status" value="1"/>
</dbReference>
<evidence type="ECO:0000313" key="3">
    <source>
        <dbReference type="Proteomes" id="UP001549143"/>
    </source>
</evidence>
<dbReference type="SMART" id="SM01118">
    <property type="entry name" value="CYTH"/>
    <property type="match status" value="1"/>
</dbReference>
<dbReference type="PIRSF" id="PIRSF016487">
    <property type="entry name" value="CYTH_UCP016487"/>
    <property type="match status" value="1"/>
</dbReference>
<dbReference type="PANTHER" id="PTHR40114:SF1">
    <property type="entry name" value="SLR0698 PROTEIN"/>
    <property type="match status" value="1"/>
</dbReference>
<dbReference type="Gene3D" id="2.40.320.10">
    <property type="entry name" value="Hypothetical Protein Pfu-838710-001"/>
    <property type="match status" value="1"/>
</dbReference>
<comment type="caution">
    <text evidence="2">The sequence shown here is derived from an EMBL/GenBank/DDBJ whole genome shotgun (WGS) entry which is preliminary data.</text>
</comment>
<dbReference type="EMBL" id="JBEPMN010000002">
    <property type="protein sequence ID" value="MET3660527.1"/>
    <property type="molecule type" value="Genomic_DNA"/>
</dbReference>
<dbReference type="PROSITE" id="PS51707">
    <property type="entry name" value="CYTH"/>
    <property type="match status" value="1"/>
</dbReference>